<evidence type="ECO:0000256" key="1">
    <source>
        <dbReference type="ARBA" id="ARBA00023002"/>
    </source>
</evidence>
<dbReference type="InterPro" id="IPR020471">
    <property type="entry name" value="AKR"/>
</dbReference>
<dbReference type="Gene3D" id="3.20.20.100">
    <property type="entry name" value="NADP-dependent oxidoreductase domain"/>
    <property type="match status" value="1"/>
</dbReference>
<evidence type="ECO:0000313" key="7">
    <source>
        <dbReference type="EMBL" id="CRX78940.1"/>
    </source>
</evidence>
<dbReference type="FunFam" id="3.20.20.100:FF:000002">
    <property type="entry name" value="2,5-diketo-D-gluconic acid reductase A"/>
    <property type="match status" value="1"/>
</dbReference>
<dbReference type="Pfam" id="PF00248">
    <property type="entry name" value="Aldo_ket_red"/>
    <property type="match status" value="1"/>
</dbReference>
<dbReference type="InterPro" id="IPR018170">
    <property type="entry name" value="Aldo/ket_reductase_CS"/>
</dbReference>
<dbReference type="CDD" id="cd19071">
    <property type="entry name" value="AKR_AKR1-5-like"/>
    <property type="match status" value="1"/>
</dbReference>
<dbReference type="InterPro" id="IPR036812">
    <property type="entry name" value="NAD(P)_OxRdtase_dom_sf"/>
</dbReference>
<keyword evidence="1" id="KW-0560">Oxidoreductase</keyword>
<reference evidence="7" key="1">
    <citation type="submission" date="2015-06" db="EMBL/GenBank/DDBJ databases">
        <title>Genetic Architecture Underlying Mating-Type Determination in the Yeast Leucosporidium scottii and the Evolution of Mating Systems in Basidiomycetes.</title>
        <authorList>
            <person name="Maia T.M."/>
            <person name="Lopes S."/>
            <person name="Almeida J.M.G.C.F."/>
            <person name="Rosa L.H."/>
            <person name="Sampaio J.P."/>
            <person name="Goncalves P."/>
            <person name="Coelho M.A."/>
        </authorList>
    </citation>
    <scope>NUCLEOTIDE SEQUENCE</scope>
</reference>
<organism evidence="7">
    <name type="scientific">Leucosporidium scottii</name>
    <dbReference type="NCBI Taxonomy" id="5278"/>
    <lineage>
        <taxon>Eukaryota</taxon>
        <taxon>Fungi</taxon>
        <taxon>Dikarya</taxon>
        <taxon>Basidiomycota</taxon>
        <taxon>Pucciniomycotina</taxon>
        <taxon>Microbotryomycetes</taxon>
        <taxon>Leucosporidiales</taxon>
        <taxon>Leucosporidium</taxon>
    </lineage>
</organism>
<feature type="domain" description="NADP-dependent oxidoreductase" evidence="6">
    <location>
        <begin position="52"/>
        <end position="298"/>
    </location>
</feature>
<evidence type="ECO:0000256" key="3">
    <source>
        <dbReference type="PIRSR" id="PIRSR000097-2"/>
    </source>
</evidence>
<dbReference type="PRINTS" id="PR00069">
    <property type="entry name" value="ALDKETRDTASE"/>
</dbReference>
<dbReference type="PROSITE" id="PS00798">
    <property type="entry name" value="ALDOKETO_REDUCTASE_1"/>
    <property type="match status" value="1"/>
</dbReference>
<evidence type="ECO:0000256" key="2">
    <source>
        <dbReference type="PIRSR" id="PIRSR000097-1"/>
    </source>
</evidence>
<dbReference type="PANTHER" id="PTHR43827:SF13">
    <property type="entry name" value="ALDO_KETO REDUCTASE FAMILY PROTEIN"/>
    <property type="match status" value="1"/>
</dbReference>
<accession>A0A0H5FTF5</accession>
<feature type="binding site" evidence="3">
    <location>
        <position position="134"/>
    </location>
    <ligand>
        <name>substrate</name>
    </ligand>
</feature>
<evidence type="ECO:0000256" key="4">
    <source>
        <dbReference type="PIRSR" id="PIRSR000097-3"/>
    </source>
</evidence>
<feature type="active site" description="Proton donor" evidence="2">
    <location>
        <position position="72"/>
    </location>
</feature>
<feature type="non-terminal residue" evidence="7">
    <location>
        <position position="1"/>
    </location>
</feature>
<feature type="compositionally biased region" description="Low complexity" evidence="5">
    <location>
        <begin position="11"/>
        <end position="22"/>
    </location>
</feature>
<dbReference type="EMBL" id="LN868506">
    <property type="protein sequence ID" value="CRX78940.1"/>
    <property type="molecule type" value="Genomic_DNA"/>
</dbReference>
<proteinExistence type="predicted"/>
<gene>
    <name evidence="7" type="ORF">ls5930a1_00014</name>
</gene>
<dbReference type="GO" id="GO:0016616">
    <property type="term" value="F:oxidoreductase activity, acting on the CH-OH group of donors, NAD or NADP as acceptor"/>
    <property type="evidence" value="ECO:0007669"/>
    <property type="project" value="UniProtKB-ARBA"/>
</dbReference>
<feature type="compositionally biased region" description="Basic and acidic residues" evidence="5">
    <location>
        <begin position="1"/>
        <end position="10"/>
    </location>
</feature>
<dbReference type="PANTHER" id="PTHR43827">
    <property type="entry name" value="2,5-DIKETO-D-GLUCONIC ACID REDUCTASE"/>
    <property type="match status" value="1"/>
</dbReference>
<dbReference type="InterPro" id="IPR023210">
    <property type="entry name" value="NADP_OxRdtase_dom"/>
</dbReference>
<dbReference type="AlphaFoldDB" id="A0A0H5FTF5"/>
<feature type="site" description="Lowers pKa of active site Tyr" evidence="4">
    <location>
        <position position="101"/>
    </location>
</feature>
<dbReference type="SUPFAM" id="SSF51430">
    <property type="entry name" value="NAD(P)-linked oxidoreductase"/>
    <property type="match status" value="1"/>
</dbReference>
<evidence type="ECO:0000256" key="5">
    <source>
        <dbReference type="SAM" id="MobiDB-lite"/>
    </source>
</evidence>
<evidence type="ECO:0000259" key="6">
    <source>
        <dbReference type="Pfam" id="PF00248"/>
    </source>
</evidence>
<sequence>MSDSPARQERSSVATSSSAFSQSVVLKNDKDKPSIPQLGLGVYESEVGEETYNSCLWALQAGYRHIDGAEWYENESDCGKAINQFIESSGVPRSEIWFTTKLMHNQKDPQGVVDAIKVSLEKAGLDYADLYLVHGPEGGPEVRAATWEGCCIARDMGLVKAIGVSNFGVKHLTDLLAGKPKYIPSINQVKPTKLISSTPQDLHPFMTRNELVEYCQSKDIVLEAWAPLVRGERFKHPDIVRLAEKYKKSPAQILIRYGLDRGFVVIPKSTKQERIKDNANVFDFTLEKEDIDHLTSLDEFLITDWEVTTVP</sequence>
<dbReference type="PIRSF" id="PIRSF000097">
    <property type="entry name" value="AKR"/>
    <property type="match status" value="1"/>
</dbReference>
<name>A0A0H5FTF5_9BASI</name>
<feature type="region of interest" description="Disordered" evidence="5">
    <location>
        <begin position="1"/>
        <end position="22"/>
    </location>
</feature>
<protein>
    <recommendedName>
        <fullName evidence="6">NADP-dependent oxidoreductase domain-containing protein</fullName>
    </recommendedName>
</protein>